<organism evidence="3 4">
    <name type="scientific">Chlamydomonas schloesseri</name>
    <dbReference type="NCBI Taxonomy" id="2026947"/>
    <lineage>
        <taxon>Eukaryota</taxon>
        <taxon>Viridiplantae</taxon>
        <taxon>Chlorophyta</taxon>
        <taxon>core chlorophytes</taxon>
        <taxon>Chlorophyceae</taxon>
        <taxon>CS clade</taxon>
        <taxon>Chlamydomonadales</taxon>
        <taxon>Chlamydomonadaceae</taxon>
        <taxon>Chlamydomonas</taxon>
    </lineage>
</organism>
<dbReference type="OrthoDB" id="548932at2759"/>
<evidence type="ECO:0000256" key="2">
    <source>
        <dbReference type="SAM" id="MobiDB-lite"/>
    </source>
</evidence>
<reference evidence="3" key="1">
    <citation type="journal article" date="2020" name="bioRxiv">
        <title>Comparative genomics of Chlamydomonas.</title>
        <authorList>
            <person name="Craig R.J."/>
            <person name="Hasan A.R."/>
            <person name="Ness R.W."/>
            <person name="Keightley P.D."/>
        </authorList>
    </citation>
    <scope>NUCLEOTIDE SEQUENCE</scope>
    <source>
        <strain evidence="3">CCAP 11/173</strain>
    </source>
</reference>
<name>A0A835WMX0_9CHLO</name>
<evidence type="ECO:0000256" key="1">
    <source>
        <dbReference type="SAM" id="Coils"/>
    </source>
</evidence>
<accession>A0A835WMX0</accession>
<feature type="compositionally biased region" description="Gly residues" evidence="2">
    <location>
        <begin position="222"/>
        <end position="238"/>
    </location>
</feature>
<feature type="coiled-coil region" evidence="1">
    <location>
        <begin position="73"/>
        <end position="100"/>
    </location>
</feature>
<keyword evidence="1" id="KW-0175">Coiled coil</keyword>
<evidence type="ECO:0000313" key="3">
    <source>
        <dbReference type="EMBL" id="KAG2450430.1"/>
    </source>
</evidence>
<feature type="region of interest" description="Disordered" evidence="2">
    <location>
        <begin position="118"/>
        <end position="160"/>
    </location>
</feature>
<evidence type="ECO:0000313" key="4">
    <source>
        <dbReference type="Proteomes" id="UP000613740"/>
    </source>
</evidence>
<protein>
    <submittedName>
        <fullName evidence="3">Uncharacterized protein</fullName>
    </submittedName>
</protein>
<dbReference type="AlphaFoldDB" id="A0A835WMX0"/>
<dbReference type="Proteomes" id="UP000613740">
    <property type="component" value="Unassembled WGS sequence"/>
</dbReference>
<comment type="caution">
    <text evidence="3">The sequence shown here is derived from an EMBL/GenBank/DDBJ whole genome shotgun (WGS) entry which is preliminary data.</text>
</comment>
<sequence>MPGKPNSAAANLFDDGNLLGFLNAALEQMEAAAGGTLGEERAKLMELQAVLGGLGAGPTRPTPTAAAAAADPELHLAAQLDELEQQLNSVAQQIATADNSTKTLLTQSAVVWAGGASTSASGRATAGSSGAVSSGDSGSGGPSAAGRTPGVQGEGQNASTAGVAAEPVAVAVASGSGSANASAAADDPVGAMLASGLLSTVVEQAGDEAVEAVGEGKQGQETGSGSGALGGVGSSGSA</sequence>
<gene>
    <name evidence="3" type="ORF">HYH02_004932</name>
</gene>
<proteinExistence type="predicted"/>
<feature type="compositionally biased region" description="Low complexity" evidence="2">
    <location>
        <begin position="118"/>
        <end position="136"/>
    </location>
</feature>
<dbReference type="EMBL" id="JAEHOD010000011">
    <property type="protein sequence ID" value="KAG2450430.1"/>
    <property type="molecule type" value="Genomic_DNA"/>
</dbReference>
<feature type="region of interest" description="Disordered" evidence="2">
    <location>
        <begin position="209"/>
        <end position="238"/>
    </location>
</feature>
<keyword evidence="4" id="KW-1185">Reference proteome</keyword>